<evidence type="ECO:0000313" key="7">
    <source>
        <dbReference type="Proteomes" id="UP000178367"/>
    </source>
</evidence>
<dbReference type="PANTHER" id="PTHR10937:SF0">
    <property type="entry name" value="GLUTAMINE--FRUCTOSE-6-PHOSPHATE TRANSAMINASE (ISOMERIZING)"/>
    <property type="match status" value="1"/>
</dbReference>
<keyword evidence="4" id="KW-0677">Repeat</keyword>
<dbReference type="STRING" id="1797994.A2227_03985"/>
<dbReference type="PROSITE" id="PS51464">
    <property type="entry name" value="SIS"/>
    <property type="match status" value="2"/>
</dbReference>
<dbReference type="InterPro" id="IPR001347">
    <property type="entry name" value="SIS_dom"/>
</dbReference>
<dbReference type="Proteomes" id="UP000178367">
    <property type="component" value="Unassembled WGS sequence"/>
</dbReference>
<comment type="caution">
    <text evidence="6">The sequence shown here is derived from an EMBL/GenBank/DDBJ whole genome shotgun (WGS) entry which is preliminary data.</text>
</comment>
<organism evidence="6 7">
    <name type="scientific">Candidatus Falkowbacteria bacterium RIFOXYA2_FULL_47_19</name>
    <dbReference type="NCBI Taxonomy" id="1797994"/>
    <lineage>
        <taxon>Bacteria</taxon>
        <taxon>Candidatus Falkowiibacteriota</taxon>
    </lineage>
</organism>
<name>A0A1F5SLX0_9BACT</name>
<dbReference type="CDD" id="cd05009">
    <property type="entry name" value="SIS_GlmS_GlmD_2"/>
    <property type="match status" value="1"/>
</dbReference>
<dbReference type="GO" id="GO:0006487">
    <property type="term" value="P:protein N-linked glycosylation"/>
    <property type="evidence" value="ECO:0007669"/>
    <property type="project" value="TreeGrafter"/>
</dbReference>
<dbReference type="InterPro" id="IPR035466">
    <property type="entry name" value="GlmS/AgaS_SIS"/>
</dbReference>
<feature type="domain" description="SIS" evidence="5">
    <location>
        <begin position="62"/>
        <end position="203"/>
    </location>
</feature>
<sequence length="382" mass="42107">MLKIGKNDTFILRDKIIKRFMAREFNMLKEIREQALIIKDIINKRVDFKTGCAVFDEFDHGKIRILKNVQRIIFLGCGTSYHAALYGNYVFEELTGLNCECELADEFTKREAVIESGTAVVLISQSGETGDALKAARLAREKEAFIIGLTNEINSSLSKYADICIYTEAGEEIAVAATKTFTSQVMLLGLLAVYFDSLNRKPPVLSQPAVFELKGLSEKIAAVLGSEEEIKIIADKYASEKGFVILGENYNYPIALEGALKFKETAYVHAEGLAAGEFLHGPLAIVDTDFPVIFLAPIDPAYEDNVKIMKEIKRAGGKILAVTTAGNHKLDDLADDVVRVPSALDIFVPILSIIPLQFLAYGIAVGKGLEIDKPRNLSKYVN</sequence>
<dbReference type="InterPro" id="IPR046348">
    <property type="entry name" value="SIS_dom_sf"/>
</dbReference>
<dbReference type="InterPro" id="IPR035490">
    <property type="entry name" value="GlmS/FrlB_SIS"/>
</dbReference>
<evidence type="ECO:0000256" key="1">
    <source>
        <dbReference type="ARBA" id="ARBA00001031"/>
    </source>
</evidence>
<reference evidence="6 7" key="1">
    <citation type="journal article" date="2016" name="Nat. Commun.">
        <title>Thousands of microbial genomes shed light on interconnected biogeochemical processes in an aquifer system.</title>
        <authorList>
            <person name="Anantharaman K."/>
            <person name="Brown C.T."/>
            <person name="Hug L.A."/>
            <person name="Sharon I."/>
            <person name="Castelle C.J."/>
            <person name="Probst A.J."/>
            <person name="Thomas B.C."/>
            <person name="Singh A."/>
            <person name="Wilkins M.J."/>
            <person name="Karaoz U."/>
            <person name="Brodie E.L."/>
            <person name="Williams K.H."/>
            <person name="Hubbard S.S."/>
            <person name="Banfield J.F."/>
        </authorList>
    </citation>
    <scope>NUCLEOTIDE SEQUENCE [LARGE SCALE GENOMIC DNA]</scope>
</reference>
<dbReference type="SUPFAM" id="SSF53697">
    <property type="entry name" value="SIS domain"/>
    <property type="match status" value="1"/>
</dbReference>
<accession>A0A1F5SLX0</accession>
<dbReference type="EMBL" id="MFGB01000006">
    <property type="protein sequence ID" value="OGF27708.1"/>
    <property type="molecule type" value="Genomic_DNA"/>
</dbReference>
<dbReference type="CDD" id="cd05008">
    <property type="entry name" value="SIS_GlmS_GlmD_1"/>
    <property type="match status" value="1"/>
</dbReference>
<evidence type="ECO:0000259" key="5">
    <source>
        <dbReference type="PROSITE" id="PS51464"/>
    </source>
</evidence>
<proteinExistence type="predicted"/>
<comment type="catalytic activity">
    <reaction evidence="1">
        <text>D-fructose 6-phosphate + L-glutamine = D-glucosamine 6-phosphate + L-glutamate</text>
        <dbReference type="Rhea" id="RHEA:13237"/>
        <dbReference type="ChEBI" id="CHEBI:29985"/>
        <dbReference type="ChEBI" id="CHEBI:58359"/>
        <dbReference type="ChEBI" id="CHEBI:58725"/>
        <dbReference type="ChEBI" id="CHEBI:61527"/>
        <dbReference type="EC" id="2.6.1.16"/>
    </reaction>
</comment>
<dbReference type="Pfam" id="PF01380">
    <property type="entry name" value="SIS"/>
    <property type="match status" value="2"/>
</dbReference>
<feature type="domain" description="SIS" evidence="5">
    <location>
        <begin position="233"/>
        <end position="374"/>
    </location>
</feature>
<dbReference type="PANTHER" id="PTHR10937">
    <property type="entry name" value="GLUCOSAMINE--FRUCTOSE-6-PHOSPHATE AMINOTRANSFERASE, ISOMERIZING"/>
    <property type="match status" value="1"/>
</dbReference>
<dbReference type="AlphaFoldDB" id="A0A1F5SLX0"/>
<dbReference type="GO" id="GO:0097367">
    <property type="term" value="F:carbohydrate derivative binding"/>
    <property type="evidence" value="ECO:0007669"/>
    <property type="project" value="InterPro"/>
</dbReference>
<dbReference type="EC" id="2.6.1.16" evidence="2"/>
<dbReference type="GO" id="GO:0004360">
    <property type="term" value="F:glutamine-fructose-6-phosphate transaminase (isomerizing) activity"/>
    <property type="evidence" value="ECO:0007669"/>
    <property type="project" value="UniProtKB-EC"/>
</dbReference>
<evidence type="ECO:0000256" key="3">
    <source>
        <dbReference type="ARBA" id="ARBA00016090"/>
    </source>
</evidence>
<dbReference type="GO" id="GO:0006047">
    <property type="term" value="P:UDP-N-acetylglucosamine metabolic process"/>
    <property type="evidence" value="ECO:0007669"/>
    <property type="project" value="TreeGrafter"/>
</dbReference>
<evidence type="ECO:0000313" key="6">
    <source>
        <dbReference type="EMBL" id="OGF27708.1"/>
    </source>
</evidence>
<dbReference type="GO" id="GO:0006002">
    <property type="term" value="P:fructose 6-phosphate metabolic process"/>
    <property type="evidence" value="ECO:0007669"/>
    <property type="project" value="TreeGrafter"/>
</dbReference>
<gene>
    <name evidence="6" type="ORF">A2227_03985</name>
</gene>
<dbReference type="Gene3D" id="3.40.50.10490">
    <property type="entry name" value="Glucose-6-phosphate isomerase like protein, domain 1"/>
    <property type="match status" value="2"/>
</dbReference>
<protein>
    <recommendedName>
        <fullName evidence="3">Glutamine--fructose-6-phosphate aminotransferase [isomerizing]</fullName>
        <ecNumber evidence="2">2.6.1.16</ecNumber>
    </recommendedName>
</protein>
<evidence type="ECO:0000256" key="2">
    <source>
        <dbReference type="ARBA" id="ARBA00012916"/>
    </source>
</evidence>
<dbReference type="FunFam" id="3.40.50.10490:FF:000001">
    <property type="entry name" value="Glutamine--fructose-6-phosphate aminotransferase [isomerizing]"/>
    <property type="match status" value="1"/>
</dbReference>
<evidence type="ECO:0000256" key="4">
    <source>
        <dbReference type="ARBA" id="ARBA00022737"/>
    </source>
</evidence>